<keyword evidence="3 6" id="KW-0694">RNA-binding</keyword>
<dbReference type="InterPro" id="IPR012678">
    <property type="entry name" value="Ribosomal_uL23/eL15/eS24_sf"/>
</dbReference>
<evidence type="ECO:0000313" key="9">
    <source>
        <dbReference type="Proteomes" id="UP000736583"/>
    </source>
</evidence>
<dbReference type="InterPro" id="IPR012677">
    <property type="entry name" value="Nucleotide-bd_a/b_plait_sf"/>
</dbReference>
<dbReference type="GO" id="GO:0005840">
    <property type="term" value="C:ribosome"/>
    <property type="evidence" value="ECO:0007669"/>
    <property type="project" value="UniProtKB-KW"/>
</dbReference>
<dbReference type="PROSITE" id="PS00050">
    <property type="entry name" value="RIBOSOMAL_L23"/>
    <property type="match status" value="1"/>
</dbReference>
<proteinExistence type="inferred from homology"/>
<evidence type="ECO:0000256" key="1">
    <source>
        <dbReference type="ARBA" id="ARBA00006700"/>
    </source>
</evidence>
<dbReference type="PANTHER" id="PTHR11620">
    <property type="entry name" value="60S RIBOSOMAL PROTEIN L23A"/>
    <property type="match status" value="1"/>
</dbReference>
<dbReference type="InterPro" id="IPR001014">
    <property type="entry name" value="Ribosomal_uL23_CS"/>
</dbReference>
<gene>
    <name evidence="6 8" type="primary">rplW</name>
    <name evidence="8" type="ORF">KQI89_08200</name>
</gene>
<dbReference type="EMBL" id="JAHLQL010000002">
    <property type="protein sequence ID" value="MBU5591744.1"/>
    <property type="molecule type" value="Genomic_DNA"/>
</dbReference>
<evidence type="ECO:0000256" key="7">
    <source>
        <dbReference type="RuleBase" id="RU003934"/>
    </source>
</evidence>
<comment type="function">
    <text evidence="6">One of the early assembly proteins it binds 23S rRNA. One of the proteins that surrounds the polypeptide exit tunnel on the outside of the ribosome. Forms the main docking site for trigger factor binding to the ribosome.</text>
</comment>
<dbReference type="Gene3D" id="3.30.70.330">
    <property type="match status" value="1"/>
</dbReference>
<dbReference type="NCBIfam" id="NF004363">
    <property type="entry name" value="PRK05738.2-4"/>
    <property type="match status" value="1"/>
</dbReference>
<keyword evidence="4 6" id="KW-0689">Ribosomal protein</keyword>
<organism evidence="8 9">
    <name type="scientific">Clostridium simiarum</name>
    <dbReference type="NCBI Taxonomy" id="2841506"/>
    <lineage>
        <taxon>Bacteria</taxon>
        <taxon>Bacillati</taxon>
        <taxon>Bacillota</taxon>
        <taxon>Clostridia</taxon>
        <taxon>Eubacteriales</taxon>
        <taxon>Clostridiaceae</taxon>
        <taxon>Clostridium</taxon>
    </lineage>
</organism>
<dbReference type="Proteomes" id="UP000736583">
    <property type="component" value="Unassembled WGS sequence"/>
</dbReference>
<comment type="similarity">
    <text evidence="1 6 7">Belongs to the universal ribosomal protein uL23 family.</text>
</comment>
<sequence length="98" mass="11142">MKLTSHDIIRKPVITEKSMTAMAEKKYTFIVHISANKSQIKRAVEEVFGVEVEDVKTIRTMGKTKRVGVHVGKRADYKKAVVKLTEDSKAIEFFEGMQ</sequence>
<dbReference type="SUPFAM" id="SSF54189">
    <property type="entry name" value="Ribosomal proteins S24e, L23 and L15e"/>
    <property type="match status" value="1"/>
</dbReference>
<evidence type="ECO:0000256" key="2">
    <source>
        <dbReference type="ARBA" id="ARBA00022730"/>
    </source>
</evidence>
<dbReference type="RefSeq" id="WP_032120398.1">
    <property type="nucleotide sequence ID" value="NZ_JAHLQL010000002.1"/>
</dbReference>
<keyword evidence="9" id="KW-1185">Reference proteome</keyword>
<protein>
    <recommendedName>
        <fullName evidence="6">Large ribosomal subunit protein uL23</fullName>
    </recommendedName>
</protein>
<dbReference type="HAMAP" id="MF_01369_B">
    <property type="entry name" value="Ribosomal_uL23_B"/>
    <property type="match status" value="1"/>
</dbReference>
<evidence type="ECO:0000313" key="8">
    <source>
        <dbReference type="EMBL" id="MBU5591744.1"/>
    </source>
</evidence>
<comment type="subunit">
    <text evidence="6">Part of the 50S ribosomal subunit. Contacts protein L29, and trigger factor when it is bound to the ribosome.</text>
</comment>
<keyword evidence="2 6" id="KW-0699">rRNA-binding</keyword>
<reference evidence="8 9" key="1">
    <citation type="submission" date="2021-06" db="EMBL/GenBank/DDBJ databases">
        <authorList>
            <person name="Sun Q."/>
            <person name="Li D."/>
        </authorList>
    </citation>
    <scope>NUCLEOTIDE SEQUENCE [LARGE SCALE GENOMIC DNA]</scope>
    <source>
        <strain evidence="8 9">MSJ-4</strain>
    </source>
</reference>
<name>A0ABS6F1I6_9CLOT</name>
<evidence type="ECO:0000256" key="6">
    <source>
        <dbReference type="HAMAP-Rule" id="MF_01369"/>
    </source>
</evidence>
<keyword evidence="5 6" id="KW-0687">Ribonucleoprotein</keyword>
<comment type="caution">
    <text evidence="8">The sequence shown here is derived from an EMBL/GenBank/DDBJ whole genome shotgun (WGS) entry which is preliminary data.</text>
</comment>
<evidence type="ECO:0000256" key="3">
    <source>
        <dbReference type="ARBA" id="ARBA00022884"/>
    </source>
</evidence>
<dbReference type="Pfam" id="PF00276">
    <property type="entry name" value="Ribosomal_L23"/>
    <property type="match status" value="1"/>
</dbReference>
<dbReference type="InterPro" id="IPR013025">
    <property type="entry name" value="Ribosomal_uL23-like"/>
</dbReference>
<evidence type="ECO:0000256" key="5">
    <source>
        <dbReference type="ARBA" id="ARBA00023274"/>
    </source>
</evidence>
<evidence type="ECO:0000256" key="4">
    <source>
        <dbReference type="ARBA" id="ARBA00022980"/>
    </source>
</evidence>
<accession>A0ABS6F1I6</accession>